<evidence type="ECO:0000313" key="2">
    <source>
        <dbReference type="EMBL" id="QUI20798.1"/>
    </source>
</evidence>
<dbReference type="Gene3D" id="2.30.30.40">
    <property type="entry name" value="SH3 Domains"/>
    <property type="match status" value="1"/>
</dbReference>
<evidence type="ECO:0000313" key="3">
    <source>
        <dbReference type="Proteomes" id="UP000683246"/>
    </source>
</evidence>
<dbReference type="KEGG" id="vpy:HZI73_00055"/>
<dbReference type="EMBL" id="CP058649">
    <property type="protein sequence ID" value="QUI20798.1"/>
    <property type="molecule type" value="Genomic_DNA"/>
</dbReference>
<organism evidence="2 3">
    <name type="scientific">Vallitalea pronyensis</name>
    <dbReference type="NCBI Taxonomy" id="1348613"/>
    <lineage>
        <taxon>Bacteria</taxon>
        <taxon>Bacillati</taxon>
        <taxon>Bacillota</taxon>
        <taxon>Clostridia</taxon>
        <taxon>Lachnospirales</taxon>
        <taxon>Vallitaleaceae</taxon>
        <taxon>Vallitalea</taxon>
    </lineage>
</organism>
<evidence type="ECO:0000259" key="1">
    <source>
        <dbReference type="PROSITE" id="PS51781"/>
    </source>
</evidence>
<dbReference type="InterPro" id="IPR003646">
    <property type="entry name" value="SH3-like_bac-type"/>
</dbReference>
<accession>A0A8J8MGH2</accession>
<dbReference type="AlphaFoldDB" id="A0A8J8MGH2"/>
<dbReference type="SMART" id="SM00287">
    <property type="entry name" value="SH3b"/>
    <property type="match status" value="1"/>
</dbReference>
<dbReference type="Proteomes" id="UP000683246">
    <property type="component" value="Chromosome"/>
</dbReference>
<proteinExistence type="predicted"/>
<dbReference type="RefSeq" id="WP_212696256.1">
    <property type="nucleotide sequence ID" value="NZ_CP058649.1"/>
</dbReference>
<protein>
    <submittedName>
        <fullName evidence="2">SH3 domain-containing protein</fullName>
    </submittedName>
</protein>
<gene>
    <name evidence="2" type="ORF">HZI73_00055</name>
</gene>
<dbReference type="Pfam" id="PF08239">
    <property type="entry name" value="SH3_3"/>
    <property type="match status" value="1"/>
</dbReference>
<reference evidence="2" key="1">
    <citation type="submission" date="2020-07" db="EMBL/GenBank/DDBJ databases">
        <title>Vallitalea pronyensis genome.</title>
        <authorList>
            <person name="Postec A."/>
        </authorList>
    </citation>
    <scope>NUCLEOTIDE SEQUENCE</scope>
    <source>
        <strain evidence="2">FatNI3</strain>
    </source>
</reference>
<feature type="domain" description="SH3b" evidence="1">
    <location>
        <begin position="18"/>
        <end position="92"/>
    </location>
</feature>
<dbReference type="PROSITE" id="PS51781">
    <property type="entry name" value="SH3B"/>
    <property type="match status" value="1"/>
</dbReference>
<keyword evidence="3" id="KW-1185">Reference proteome</keyword>
<sequence>MVILLLVYTPTYSHAVEIAEGKVTAKALNIRSGPGLSYDKVDVVYKGEYVSIQVTDDMPYETGEADGYVWEYVLTPNGIYGYCAIKYLEISGP</sequence>
<name>A0A8J8MGH2_9FIRM</name>